<protein>
    <recommendedName>
        <fullName evidence="4">Type I restriction modification DNA specificity domain-containing protein</fullName>
    </recommendedName>
</protein>
<dbReference type="AlphaFoldDB" id="A0A100XYQ4"/>
<evidence type="ECO:0000256" key="1">
    <source>
        <dbReference type="ARBA" id="ARBA00010923"/>
    </source>
</evidence>
<dbReference type="EMBL" id="LLYW01000012">
    <property type="protein sequence ID" value="KUH33997.1"/>
    <property type="molecule type" value="Genomic_DNA"/>
</dbReference>
<proteinExistence type="inferred from homology"/>
<dbReference type="InterPro" id="IPR044946">
    <property type="entry name" value="Restrct_endonuc_typeI_TRD_sf"/>
</dbReference>
<keyword evidence="2" id="KW-0680">Restriction system</keyword>
<sequence>MISFKFFKETETVSVNLNGLKVTIPHDWKIVKLSEVAKVGSGRKPPTHNGGDIPVYGKSLLGFTTKPMVKSGKVIVMGNFPRPFSPQVVKAPIWIPSGFLYIVPKENIVSAEYLKLFLEFLGPDIILPSGSSVPRISARRLASLDIIIPPIEEQKAMVKIFQVFDEALKTGEQTANLLGKLKKAIIDTRLQKNYPKVKVGNVATLVKRPPQNSREASSRTISAAQVPPGTIYLKAEDIGKIDKKTKAKTIFTSGEILYVRQNPQLDRVVVSTFEGSATADIFVISVNKNKILPEYLVMILHSSEFLDYAERLSSGSVLPRMSWRDLSNFQFPLPPMDIQRNVVSSVVKLDELQRLKITKTRLLNDLRLHVLNQLITGRVKVNIKQ</sequence>
<keyword evidence="3" id="KW-0238">DNA-binding</keyword>
<dbReference type="InterPro" id="IPR000055">
    <property type="entry name" value="Restrct_endonuc_typeI_TRD"/>
</dbReference>
<dbReference type="PANTHER" id="PTHR30408:SF13">
    <property type="entry name" value="TYPE I RESTRICTION ENZYME HINDI SPECIFICITY SUBUNIT"/>
    <property type="match status" value="1"/>
</dbReference>
<evidence type="ECO:0000256" key="2">
    <source>
        <dbReference type="ARBA" id="ARBA00022747"/>
    </source>
</evidence>
<dbReference type="PANTHER" id="PTHR30408">
    <property type="entry name" value="TYPE-1 RESTRICTION ENZYME ECOKI SPECIFICITY PROTEIN"/>
    <property type="match status" value="1"/>
</dbReference>
<evidence type="ECO:0000313" key="5">
    <source>
        <dbReference type="EMBL" id="KUH33997.1"/>
    </source>
</evidence>
<dbReference type="InterPro" id="IPR052021">
    <property type="entry name" value="Type-I_RS_S_subunit"/>
</dbReference>
<dbReference type="SUPFAM" id="SSF116734">
    <property type="entry name" value="DNA methylase specificity domain"/>
    <property type="match status" value="2"/>
</dbReference>
<evidence type="ECO:0000313" key="6">
    <source>
        <dbReference type="Proteomes" id="UP000053462"/>
    </source>
</evidence>
<dbReference type="GO" id="GO:0009307">
    <property type="term" value="P:DNA restriction-modification system"/>
    <property type="evidence" value="ECO:0007669"/>
    <property type="project" value="UniProtKB-KW"/>
</dbReference>
<dbReference type="STRING" id="227598.APY94_03745"/>
<dbReference type="Pfam" id="PF01420">
    <property type="entry name" value="Methylase_S"/>
    <property type="match status" value="2"/>
</dbReference>
<comment type="caution">
    <text evidence="5">The sequence shown here is derived from an EMBL/GenBank/DDBJ whole genome shotgun (WGS) entry which is preliminary data.</text>
</comment>
<accession>A0A100XYQ4</accession>
<gene>
    <name evidence="5" type="ORF">APY94_03745</name>
</gene>
<dbReference type="RefSeq" id="WP_058938361.1">
    <property type="nucleotide sequence ID" value="NZ_LLYW01000012.1"/>
</dbReference>
<evidence type="ECO:0000256" key="3">
    <source>
        <dbReference type="ARBA" id="ARBA00023125"/>
    </source>
</evidence>
<dbReference type="Gene3D" id="3.90.220.20">
    <property type="entry name" value="DNA methylase specificity domains"/>
    <property type="match status" value="2"/>
</dbReference>
<name>A0A100XYQ4_9EURY</name>
<dbReference type="OrthoDB" id="112468at2157"/>
<reference evidence="5 6" key="1">
    <citation type="submission" date="2015-10" db="EMBL/GenBank/DDBJ databases">
        <title>Draft genome sequence of Thermococcus celericrescens strain DSM 17994.</title>
        <authorList>
            <person name="Hong S.-J."/>
            <person name="Park C.-E."/>
            <person name="Shin J.-H."/>
        </authorList>
    </citation>
    <scope>NUCLEOTIDE SEQUENCE [LARGE SCALE GENOMIC DNA]</scope>
    <source>
        <strain evidence="5 6">DSM 17994</strain>
    </source>
</reference>
<dbReference type="Proteomes" id="UP000053462">
    <property type="component" value="Unassembled WGS sequence"/>
</dbReference>
<dbReference type="GO" id="GO:0003677">
    <property type="term" value="F:DNA binding"/>
    <property type="evidence" value="ECO:0007669"/>
    <property type="project" value="UniProtKB-KW"/>
</dbReference>
<feature type="domain" description="Type I restriction modification DNA specificity" evidence="4">
    <location>
        <begin position="241"/>
        <end position="358"/>
    </location>
</feature>
<feature type="domain" description="Type I restriction modification DNA specificity" evidence="4">
    <location>
        <begin position="25"/>
        <end position="172"/>
    </location>
</feature>
<evidence type="ECO:0000259" key="4">
    <source>
        <dbReference type="Pfam" id="PF01420"/>
    </source>
</evidence>
<keyword evidence="6" id="KW-1185">Reference proteome</keyword>
<organism evidence="5 6">
    <name type="scientific">Thermococcus celericrescens</name>
    <dbReference type="NCBI Taxonomy" id="227598"/>
    <lineage>
        <taxon>Archaea</taxon>
        <taxon>Methanobacteriati</taxon>
        <taxon>Methanobacteriota</taxon>
        <taxon>Thermococci</taxon>
        <taxon>Thermococcales</taxon>
        <taxon>Thermococcaceae</taxon>
        <taxon>Thermococcus</taxon>
    </lineage>
</organism>
<comment type="similarity">
    <text evidence="1">Belongs to the type-I restriction system S methylase family.</text>
</comment>